<accession>B1L4Y6</accession>
<feature type="domain" description="Cysteine-rich" evidence="2">
    <location>
        <begin position="7"/>
        <end position="84"/>
    </location>
</feature>
<evidence type="ECO:0000256" key="1">
    <source>
        <dbReference type="ARBA" id="ARBA00023002"/>
    </source>
</evidence>
<dbReference type="PANTHER" id="PTHR42947">
    <property type="entry name" value="COB--COM HETERODISULFIDE REDUCTASE SUBUNIT B 1"/>
    <property type="match status" value="1"/>
</dbReference>
<organism evidence="3 4">
    <name type="scientific">Korarchaeum cryptofilum (strain OPF8)</name>
    <dbReference type="NCBI Taxonomy" id="374847"/>
    <lineage>
        <taxon>Archaea</taxon>
        <taxon>Thermoproteota</taxon>
        <taxon>Candidatus Korarchaeia</taxon>
        <taxon>Candidatus Korarchaeales</taxon>
        <taxon>Candidatus Korarchaeaceae</taxon>
        <taxon>Candidatus Korarchaeum</taxon>
    </lineage>
</organism>
<keyword evidence="4" id="KW-1185">Reference proteome</keyword>
<dbReference type="PhylomeDB" id="B1L4Y6"/>
<dbReference type="eggNOG" id="arCOG00338">
    <property type="taxonomic scope" value="Archaea"/>
</dbReference>
<dbReference type="EMBL" id="CP000968">
    <property type="protein sequence ID" value="ACB07515.1"/>
    <property type="molecule type" value="Genomic_DNA"/>
</dbReference>
<dbReference type="Pfam" id="PF02754">
    <property type="entry name" value="CCG"/>
    <property type="match status" value="2"/>
</dbReference>
<evidence type="ECO:0000259" key="2">
    <source>
        <dbReference type="Pfam" id="PF02754"/>
    </source>
</evidence>
<protein>
    <submittedName>
        <fullName evidence="3">Heterodisulfide reductase, subunit B</fullName>
        <ecNumber evidence="3">1.8.98.1</ecNumber>
    </submittedName>
</protein>
<dbReference type="GO" id="GO:0051912">
    <property type="term" value="F:CoB--CoM heterodisulfide reductase activity"/>
    <property type="evidence" value="ECO:0007669"/>
    <property type="project" value="UniProtKB-EC"/>
</dbReference>
<dbReference type="InterPro" id="IPR004017">
    <property type="entry name" value="Cys_rich_dom"/>
</dbReference>
<dbReference type="FunCoup" id="B1L4Y6">
    <property type="interactions" value="57"/>
</dbReference>
<proteinExistence type="predicted"/>
<evidence type="ECO:0000313" key="3">
    <source>
        <dbReference type="EMBL" id="ACB07515.1"/>
    </source>
</evidence>
<dbReference type="EC" id="1.8.98.1" evidence="3"/>
<feature type="domain" description="Cysteine-rich" evidence="2">
    <location>
        <begin position="119"/>
        <end position="208"/>
    </location>
</feature>
<dbReference type="Proteomes" id="UP000001686">
    <property type="component" value="Chromosome"/>
</dbReference>
<reference evidence="3 4" key="1">
    <citation type="journal article" date="2008" name="Proc. Natl. Acad. Sci. U.S.A.">
        <title>A korarchaeal genome reveals new insights into the evolution of the Archaea.</title>
        <authorList>
            <person name="Elkins J.G."/>
            <person name="Podar M."/>
            <person name="Graham D.E."/>
            <person name="Makarova K.S."/>
            <person name="Wolf Y."/>
            <person name="Randau L."/>
            <person name="Hedlund B.P."/>
            <person name="Brochier-Armanet C."/>
            <person name="Kunin V."/>
            <person name="Anderson I."/>
            <person name="Lapidus A."/>
            <person name="Goltsman E."/>
            <person name="Barry K."/>
            <person name="Koonin E.V."/>
            <person name="Hugenholtz P."/>
            <person name="Kyrpides N."/>
            <person name="Wanner G."/>
            <person name="Richardson P."/>
            <person name="Keller M."/>
            <person name="Stetter K.O."/>
        </authorList>
    </citation>
    <scope>NUCLEOTIDE SEQUENCE [LARGE SCALE GENOMIC DNA]</scope>
    <source>
        <strain evidence="4">OPF8</strain>
    </source>
</reference>
<dbReference type="InParanoid" id="B1L4Y6"/>
<keyword evidence="1 3" id="KW-0560">Oxidoreductase</keyword>
<evidence type="ECO:0000313" key="4">
    <source>
        <dbReference type="Proteomes" id="UP000001686"/>
    </source>
</evidence>
<dbReference type="AlphaFoldDB" id="B1L4Y6"/>
<dbReference type="HOGENOM" id="CLU_052147_1_0_2"/>
<dbReference type="STRING" id="374847.Kcr_0767"/>
<sequence length="249" mass="27637">MQGRVEAYYPGCSARTTERAYLRTALFVLRKLGVEFRLLDDLPCCGTLEGELYSRELTRKLAEIINREANGRVITGCSGCYSTINRGGGSATHLVDFLFREVGLERIAERIVRKVDLKVAAYYGCQALRPKELAIDDPEDPRVLEEILSLTGVQTVDFPMRTKCCGGPIALKEPDLAIRMAKDVVKSAEDSGAEAIATMCNLCHFMLDFYTSGLPILHFTQILAYSMGMPPDELGLDELFNPPRKGFGR</sequence>
<dbReference type="RefSeq" id="WP_012309412.1">
    <property type="nucleotide sequence ID" value="NC_010482.1"/>
</dbReference>
<name>B1L4Y6_KORCO</name>
<dbReference type="KEGG" id="kcr:Kcr_0767"/>
<dbReference type="EnsemblBacteria" id="ACB07515">
    <property type="protein sequence ID" value="ACB07515"/>
    <property type="gene ID" value="Kcr_0767"/>
</dbReference>
<dbReference type="PANTHER" id="PTHR42947:SF1">
    <property type="entry name" value="COB--COM HETERODISULFIDE REDUCTASE SUBUNIT B 1"/>
    <property type="match status" value="1"/>
</dbReference>
<dbReference type="InterPro" id="IPR051278">
    <property type="entry name" value="HdrB/HdrD_reductase"/>
</dbReference>
<gene>
    <name evidence="3" type="ordered locus">Kcr_0767</name>
</gene>
<dbReference type="SMR" id="B1L4Y6"/>
<dbReference type="GeneID" id="6094046"/>
<dbReference type="OrthoDB" id="144689at2157"/>